<dbReference type="KEGG" id="nsr:NS506_01622"/>
<sequence>MPITGAFARTLAATLAAGTLLSIPAAHAAPAESGSGAGTLITATTEPDGWHNLWGGSAVEYRTTRSNGEPVKASGAVFVPSGQPPAGGWPVMAWDHGTTGLGPGCGCQADPEREVLPYRRREEDAIMRFFLAKGYAMVAPDYLGLGLFDTGPHPYLELSTEAGATIDMVKAARAARPELSRTWAVSGASQGGHAVLGSSSYQVRTTPELDFRGTVAIDPASDAEKVLPIAGPWVPGPSGQDTDAFFVSILIGMRAARPDAQVDSYLTDYGRQLLDSVQYECLGELTDRMAGVVPGAILSRPLSEGPFQAVLRDYMTVATRGHDAPILLLINATDTTVPSPLHAALMAQFAANGVDFGSVLGTGGHTELNPAMWAAMDAFTNRIFAAPTVS</sequence>
<dbReference type="Proteomes" id="UP000037179">
    <property type="component" value="Unassembled WGS sequence"/>
</dbReference>
<dbReference type="GeneID" id="93372173"/>
<dbReference type="RefSeq" id="WP_036550746.1">
    <property type="nucleotide sequence ID" value="NZ_AP028459.1"/>
</dbReference>
<accession>A0ABC9YW96</accession>
<proteinExistence type="predicted"/>
<evidence type="ECO:0000256" key="1">
    <source>
        <dbReference type="SAM" id="SignalP"/>
    </source>
</evidence>
<reference evidence="4" key="1">
    <citation type="submission" date="2015-07" db="EMBL/GenBank/DDBJ databases">
        <title>Nocardia seriolae U-1 whole genome shotgun sequence.</title>
        <authorList>
            <person name="Imajoh M."/>
            <person name="Fukumoto Y."/>
            <person name="Sukeda M."/>
            <person name="Yamane J."/>
            <person name="Yamasaki K."/>
            <person name="Shimizu M."/>
            <person name="Ohnishi K."/>
            <person name="Oshima S."/>
        </authorList>
    </citation>
    <scope>NUCLEOTIDE SEQUENCE [LARGE SCALE GENOMIC DNA]</scope>
    <source>
        <strain evidence="4">U-1</strain>
    </source>
</reference>
<reference evidence="2 5" key="3">
    <citation type="submission" date="2016-10" db="EMBL/GenBank/DDBJ databases">
        <title>Genome sequence of Nocardia seriolae strain EM150506, isolated from Anguila japonica.</title>
        <authorList>
            <person name="Han H.-J."/>
        </authorList>
    </citation>
    <scope>NUCLEOTIDE SEQUENCE [LARGE SCALE GENOMIC DNA]</scope>
    <source>
        <strain evidence="2 5">EM150506</strain>
    </source>
</reference>
<dbReference type="EMBL" id="CP017839">
    <property type="protein sequence ID" value="APA95692.1"/>
    <property type="molecule type" value="Genomic_DNA"/>
</dbReference>
<keyword evidence="4" id="KW-1185">Reference proteome</keyword>
<dbReference type="Proteomes" id="UP000180166">
    <property type="component" value="Chromosome"/>
</dbReference>
<evidence type="ECO:0000313" key="2">
    <source>
        <dbReference type="EMBL" id="APA95692.1"/>
    </source>
</evidence>
<evidence type="ECO:0000313" key="5">
    <source>
        <dbReference type="Proteomes" id="UP000180166"/>
    </source>
</evidence>
<evidence type="ECO:0000313" key="3">
    <source>
        <dbReference type="EMBL" id="GAP29570.1"/>
    </source>
</evidence>
<dbReference type="AlphaFoldDB" id="A0ABC9YW96"/>
<dbReference type="PANTHER" id="PTHR34853">
    <property type="match status" value="1"/>
</dbReference>
<dbReference type="PIRSF" id="PIRSF029171">
    <property type="entry name" value="Esterase_LipA"/>
    <property type="match status" value="1"/>
</dbReference>
<dbReference type="Gene3D" id="3.40.50.1820">
    <property type="entry name" value="alpha/beta hydrolase"/>
    <property type="match status" value="1"/>
</dbReference>
<gene>
    <name evidence="2" type="ORF">NS506_01622</name>
    <name evidence="3" type="ORF">NSK11_contig00059-0015</name>
</gene>
<feature type="signal peptide" evidence="1">
    <location>
        <begin position="1"/>
        <end position="28"/>
    </location>
</feature>
<keyword evidence="1" id="KW-0732">Signal</keyword>
<evidence type="ECO:0008006" key="6">
    <source>
        <dbReference type="Google" id="ProtNLM"/>
    </source>
</evidence>
<protein>
    <recommendedName>
        <fullName evidence="6">Alpha/beta hydrolase</fullName>
    </recommendedName>
</protein>
<dbReference type="InterPro" id="IPR005152">
    <property type="entry name" value="Lipase_secreted"/>
</dbReference>
<dbReference type="EMBL" id="BBYQ01000059">
    <property type="protein sequence ID" value="GAP29570.1"/>
    <property type="molecule type" value="Genomic_DNA"/>
</dbReference>
<dbReference type="InterPro" id="IPR029058">
    <property type="entry name" value="AB_hydrolase_fold"/>
</dbReference>
<feature type="chain" id="PRO_5044722408" description="Alpha/beta hydrolase" evidence="1">
    <location>
        <begin position="29"/>
        <end position="390"/>
    </location>
</feature>
<evidence type="ECO:0000313" key="4">
    <source>
        <dbReference type="Proteomes" id="UP000037179"/>
    </source>
</evidence>
<dbReference type="PANTHER" id="PTHR34853:SF1">
    <property type="entry name" value="LIPASE 5"/>
    <property type="match status" value="1"/>
</dbReference>
<organism evidence="3 4">
    <name type="scientific">Nocardia seriolae</name>
    <dbReference type="NCBI Taxonomy" id="37332"/>
    <lineage>
        <taxon>Bacteria</taxon>
        <taxon>Bacillati</taxon>
        <taxon>Actinomycetota</taxon>
        <taxon>Actinomycetes</taxon>
        <taxon>Mycobacteriales</taxon>
        <taxon>Nocardiaceae</taxon>
        <taxon>Nocardia</taxon>
    </lineage>
</organism>
<reference evidence="3 4" key="2">
    <citation type="journal article" date="2016" name="Genome Announc.">
        <title>Draft Genome Sequence of Erythromycin- and Oxytetracycline-Sensitive Nocardia seriolae Strain U-1 (NBRC 110359).</title>
        <authorList>
            <person name="Imajoh M."/>
            <person name="Sukeda M."/>
            <person name="Shimizu M."/>
            <person name="Yamane J."/>
            <person name="Ohnishi K."/>
            <person name="Oshima S."/>
        </authorList>
    </citation>
    <scope>NUCLEOTIDE SEQUENCE [LARGE SCALE GENOMIC DNA]</scope>
    <source>
        <strain evidence="3 4">U-1</strain>
    </source>
</reference>
<name>A0ABC9YW96_9NOCA</name>
<dbReference type="Pfam" id="PF03583">
    <property type="entry name" value="LIP"/>
    <property type="match status" value="1"/>
</dbReference>
<dbReference type="SUPFAM" id="SSF53474">
    <property type="entry name" value="alpha/beta-Hydrolases"/>
    <property type="match status" value="1"/>
</dbReference>